<feature type="region of interest" description="Disordered" evidence="4">
    <location>
        <begin position="278"/>
        <end position="300"/>
    </location>
</feature>
<feature type="domain" description="DALR anticodon binding" evidence="5">
    <location>
        <begin position="312"/>
        <end position="520"/>
    </location>
</feature>
<dbReference type="Gene3D" id="1.10.730.10">
    <property type="entry name" value="Isoleucyl-tRNA Synthetase, Domain 1"/>
    <property type="match status" value="1"/>
</dbReference>
<keyword evidence="8" id="KW-1185">Reference proteome</keyword>
<feature type="compositionally biased region" description="Gly residues" evidence="4">
    <location>
        <begin position="154"/>
        <end position="163"/>
    </location>
</feature>
<feature type="compositionally biased region" description="Low complexity" evidence="4">
    <location>
        <begin position="217"/>
        <end position="232"/>
    </location>
</feature>
<dbReference type="KEGG" id="ngv:CDO52_23225"/>
<feature type="region of interest" description="Disordered" evidence="4">
    <location>
        <begin position="139"/>
        <end position="167"/>
    </location>
</feature>
<dbReference type="GO" id="GO:0005737">
    <property type="term" value="C:cytoplasm"/>
    <property type="evidence" value="ECO:0007669"/>
    <property type="project" value="InterPro"/>
</dbReference>
<dbReference type="SMART" id="SM00836">
    <property type="entry name" value="DALR_1"/>
    <property type="match status" value="1"/>
</dbReference>
<evidence type="ECO:0000256" key="4">
    <source>
        <dbReference type="SAM" id="MobiDB-lite"/>
    </source>
</evidence>
<dbReference type="SUPFAM" id="SSF47323">
    <property type="entry name" value="Anticodon-binding domain of a subclass of class I aminoacyl-tRNA synthetases"/>
    <property type="match status" value="1"/>
</dbReference>
<evidence type="ECO:0000313" key="7">
    <source>
        <dbReference type="EMBL" id="ASU85317.1"/>
    </source>
</evidence>
<evidence type="ECO:0000259" key="5">
    <source>
        <dbReference type="SMART" id="SM00836"/>
    </source>
</evidence>
<gene>
    <name evidence="7" type="ORF">CDO52_23225</name>
</gene>
<dbReference type="Gene3D" id="3.30.1360.70">
    <property type="entry name" value="Arginyl tRNA synthetase N-terminal domain"/>
    <property type="match status" value="1"/>
</dbReference>
<dbReference type="InterPro" id="IPR009080">
    <property type="entry name" value="tRNAsynth_Ia_anticodon-bd"/>
</dbReference>
<dbReference type="Pfam" id="PF05746">
    <property type="entry name" value="DALR_1"/>
    <property type="match status" value="1"/>
</dbReference>
<feature type="domain" description="Arginyl tRNA synthetase N-terminal" evidence="6">
    <location>
        <begin position="36"/>
        <end position="118"/>
    </location>
</feature>
<dbReference type="SUPFAM" id="SSF55190">
    <property type="entry name" value="Arginyl-tRNA synthetase (ArgRS), N-terminal 'additional' domain"/>
    <property type="match status" value="1"/>
</dbReference>
<sequence length="520" mass="53416">MRDGHSENDNGQDGVRSAASFEARSVLSGATPWWVNDLLRAVAAEVSGVDPVRIPDAQPRRPPVDAPGDYASALPMRLAGLSGVPADRLAADIARELRTRPQVVDAVVEGRGFLNVTLTPDARVSLVYAVGDGAAYLTGGQSGTGAKKGEQGEASGGGRAGGGRGHRPVWALSALHEAPTVEEARELARGDARRRIVHAREVAHAGGIGGTYGDTPARATSSAARSASASEAVRIPEVSWRDPYLDAQRPYGPVARLLAVTGEASARVAFCRSIPERPRRGEETGAGLPALPTAENPGNWARHTDANPAFLVRYAHAHAVATLAWAHASGWNVPALPARSLPTGSRSAPSSSAGGAESPRPSTASDRRTEPLVQVRLEPNALGDSPAPAGQLPAATSGHPASGHSDPSATIDLTPAAVAALDEPAAAALIGVLFDGPGVLATAGRRREPHTLVRYLEGLAIAYHEWRESRGAVIGDVIGPETGGGTCGEGIAARLELCAAAAGVLRTGLSLLGVSAPTRL</sequence>
<organism evidence="7 8">
    <name type="scientific">Nocardiopsis gilva YIM 90087</name>
    <dbReference type="NCBI Taxonomy" id="1235441"/>
    <lineage>
        <taxon>Bacteria</taxon>
        <taxon>Bacillati</taxon>
        <taxon>Actinomycetota</taxon>
        <taxon>Actinomycetes</taxon>
        <taxon>Streptosporangiales</taxon>
        <taxon>Nocardiopsidaceae</taxon>
        <taxon>Nocardiopsis</taxon>
    </lineage>
</organism>
<proteinExistence type="predicted"/>
<accession>A0A223SAY7</accession>
<keyword evidence="2" id="KW-0547">Nucleotide-binding</keyword>
<dbReference type="InterPro" id="IPR036695">
    <property type="entry name" value="Arg-tRNA-synth_N_sf"/>
</dbReference>
<evidence type="ECO:0000256" key="2">
    <source>
        <dbReference type="ARBA" id="ARBA00022741"/>
    </source>
</evidence>
<dbReference type="Proteomes" id="UP000215005">
    <property type="component" value="Chromosome"/>
</dbReference>
<evidence type="ECO:0008006" key="9">
    <source>
        <dbReference type="Google" id="ProtNLM"/>
    </source>
</evidence>
<evidence type="ECO:0000256" key="3">
    <source>
        <dbReference type="ARBA" id="ARBA00022840"/>
    </source>
</evidence>
<feature type="region of interest" description="Disordered" evidence="4">
    <location>
        <begin position="340"/>
        <end position="407"/>
    </location>
</feature>
<dbReference type="InterPro" id="IPR005148">
    <property type="entry name" value="Arg-tRNA-synth_N"/>
</dbReference>
<dbReference type="GO" id="GO:0004814">
    <property type="term" value="F:arginine-tRNA ligase activity"/>
    <property type="evidence" value="ECO:0007669"/>
    <property type="project" value="InterPro"/>
</dbReference>
<dbReference type="AlphaFoldDB" id="A0A223SAY7"/>
<dbReference type="InterPro" id="IPR008909">
    <property type="entry name" value="DALR_anticod-bd"/>
</dbReference>
<feature type="compositionally biased region" description="Low complexity" evidence="4">
    <location>
        <begin position="344"/>
        <end position="362"/>
    </location>
</feature>
<dbReference type="EMBL" id="CP022753">
    <property type="protein sequence ID" value="ASU85317.1"/>
    <property type="molecule type" value="Genomic_DNA"/>
</dbReference>
<keyword evidence="3" id="KW-0067">ATP-binding</keyword>
<evidence type="ECO:0000313" key="8">
    <source>
        <dbReference type="Proteomes" id="UP000215005"/>
    </source>
</evidence>
<evidence type="ECO:0000256" key="1">
    <source>
        <dbReference type="ARBA" id="ARBA00022598"/>
    </source>
</evidence>
<keyword evidence="1" id="KW-0436">Ligase</keyword>
<dbReference type="GO" id="GO:0005524">
    <property type="term" value="F:ATP binding"/>
    <property type="evidence" value="ECO:0007669"/>
    <property type="project" value="UniProtKB-KW"/>
</dbReference>
<feature type="region of interest" description="Disordered" evidence="4">
    <location>
        <begin position="206"/>
        <end position="232"/>
    </location>
</feature>
<dbReference type="OrthoDB" id="9803211at2"/>
<reference evidence="7 8" key="1">
    <citation type="submission" date="2017-08" db="EMBL/GenBank/DDBJ databases">
        <title>The complete genome sequence of Nocardiopsis gilva YIM 90087.</title>
        <authorList>
            <person name="Yin M."/>
            <person name="Tang S."/>
        </authorList>
    </citation>
    <scope>NUCLEOTIDE SEQUENCE [LARGE SCALE GENOMIC DNA]</scope>
    <source>
        <strain evidence="7 8">YIM 90087</strain>
    </source>
</reference>
<dbReference type="GO" id="GO:0006420">
    <property type="term" value="P:arginyl-tRNA aminoacylation"/>
    <property type="evidence" value="ECO:0007669"/>
    <property type="project" value="InterPro"/>
</dbReference>
<dbReference type="Pfam" id="PF03485">
    <property type="entry name" value="Arg_tRNA_synt_N"/>
    <property type="match status" value="1"/>
</dbReference>
<dbReference type="RefSeq" id="WP_094932699.1">
    <property type="nucleotide sequence ID" value="NZ_CP022753.1"/>
</dbReference>
<protein>
    <recommendedName>
        <fullName evidence="9">Arginine--tRNA ligase</fullName>
    </recommendedName>
</protein>
<evidence type="ECO:0000259" key="6">
    <source>
        <dbReference type="SMART" id="SM01016"/>
    </source>
</evidence>
<name>A0A223SAY7_9ACTN</name>
<dbReference type="SMART" id="SM01016">
    <property type="entry name" value="Arg_tRNA_synt_N"/>
    <property type="match status" value="1"/>
</dbReference>